<comment type="caution">
    <text evidence="3">The sequence shown here is derived from an EMBL/GenBank/DDBJ whole genome shotgun (WGS) entry which is preliminary data.</text>
</comment>
<organism evidence="3 4">
    <name type="scientific">Agrobacterium tumefaciens</name>
    <dbReference type="NCBI Taxonomy" id="358"/>
    <lineage>
        <taxon>Bacteria</taxon>
        <taxon>Pseudomonadati</taxon>
        <taxon>Pseudomonadota</taxon>
        <taxon>Alphaproteobacteria</taxon>
        <taxon>Hyphomicrobiales</taxon>
        <taxon>Rhizobiaceae</taxon>
        <taxon>Rhizobium/Agrobacterium group</taxon>
        <taxon>Agrobacterium</taxon>
        <taxon>Agrobacterium tumefaciens complex</taxon>
    </lineage>
</organism>
<dbReference type="InterPro" id="IPR053449">
    <property type="entry name" value="MBL-like_hydrolase"/>
</dbReference>
<dbReference type="CDD" id="cd14503">
    <property type="entry name" value="PTP-bact"/>
    <property type="match status" value="1"/>
</dbReference>
<dbReference type="CDD" id="cd07724">
    <property type="entry name" value="POD-like_MBL-fold"/>
    <property type="match status" value="1"/>
</dbReference>
<dbReference type="InterPro" id="IPR005939">
    <property type="entry name" value="BLH_phosphatase-like"/>
</dbReference>
<dbReference type="AlphaFoldDB" id="A0A176X211"/>
<dbReference type="InterPro" id="IPR036866">
    <property type="entry name" value="RibonucZ/Hydroxyglut_hydro"/>
</dbReference>
<dbReference type="Pfam" id="PF04273">
    <property type="entry name" value="BLH_phosphatase"/>
    <property type="match status" value="1"/>
</dbReference>
<dbReference type="RefSeq" id="WP_063950454.1">
    <property type="nucleotide sequence ID" value="NZ_LXPS01000036.1"/>
</dbReference>
<reference evidence="3 4" key="1">
    <citation type="submission" date="2016-05" db="EMBL/GenBank/DDBJ databases">
        <authorList>
            <person name="Lavstsen T."/>
            <person name="Jespersen J.S."/>
        </authorList>
    </citation>
    <scope>NUCLEOTIDE SEQUENCE [LARGE SCALE GENOMIC DNA]</scope>
    <source>
        <strain evidence="3 4">KCJ1736</strain>
    </source>
</reference>
<protein>
    <submittedName>
        <fullName evidence="3">TIGR01244 family protein</fullName>
    </submittedName>
</protein>
<feature type="domain" description="Metallo-beta-lactamase" evidence="2">
    <location>
        <begin position="156"/>
        <end position="345"/>
    </location>
</feature>
<evidence type="ECO:0000313" key="4">
    <source>
        <dbReference type="Proteomes" id="UP000077098"/>
    </source>
</evidence>
<dbReference type="InterPro" id="IPR051682">
    <property type="entry name" value="Mito_Persulfide_Diox"/>
</dbReference>
<sequence length="431" mass="47232">MKAVKINERLTVADQPMIAEFQSLSAQGFKTIINARPDGEETAQPGNAQERTAAQAAGMDYGFTPVTGPTITEADIRAFQKKMAEAEGPVFAHCKGGTRALTLHVLGEALDRRIERDAIEAFGNAHGFDLSGAIRWLDRRAAAAPHVKAFFDPRTSSVQYVVSDPKTRRCAIIDPVLDFDEKSGATGTMNADVILAYVASENLAVEWILDTHPHADHFSAAYYLKQKTGAPTAIGAKVKHVQKLWQEKYNWPDFKTDGSQWDHLFEAGESFRIGSLEARVLFSPGHTLASVSYVVGNAAFVHDTLFMPDSGTARADFPGGSARQLWASIQDILSLPDETRLFTGHDYQPGGRSPKWESTVGEQKRNNPHIAGMTEEGFVRLREARDKTLPMPKLILHALQVNICGGRLPEPEANGVRYLKLPLDVLGGSAW</sequence>
<dbReference type="GO" id="GO:0006749">
    <property type="term" value="P:glutathione metabolic process"/>
    <property type="evidence" value="ECO:0007669"/>
    <property type="project" value="InterPro"/>
</dbReference>
<dbReference type="GO" id="GO:0016787">
    <property type="term" value="F:hydrolase activity"/>
    <property type="evidence" value="ECO:0007669"/>
    <property type="project" value="InterPro"/>
</dbReference>
<dbReference type="InterPro" id="IPR044528">
    <property type="entry name" value="POD-like_MBL-fold"/>
</dbReference>
<dbReference type="NCBIfam" id="NF040641">
    <property type="entry name" value="bifunc_ST_SDO"/>
    <property type="match status" value="1"/>
</dbReference>
<keyword evidence="1" id="KW-0479">Metal-binding</keyword>
<dbReference type="Gene3D" id="3.60.15.10">
    <property type="entry name" value="Ribonuclease Z/Hydroxyacylglutathione hydrolase-like"/>
    <property type="match status" value="1"/>
</dbReference>
<dbReference type="InterPro" id="IPR001279">
    <property type="entry name" value="Metallo-B-lactamas"/>
</dbReference>
<dbReference type="InterPro" id="IPR029021">
    <property type="entry name" value="Prot-tyrosine_phosphatase-like"/>
</dbReference>
<dbReference type="EMBL" id="LXPS01000036">
    <property type="protein sequence ID" value="OAE40707.1"/>
    <property type="molecule type" value="Genomic_DNA"/>
</dbReference>
<dbReference type="PANTHER" id="PTHR43084:SF1">
    <property type="entry name" value="PERSULFIDE DIOXYGENASE ETHE1, MITOCHONDRIAL"/>
    <property type="match status" value="1"/>
</dbReference>
<evidence type="ECO:0000256" key="1">
    <source>
        <dbReference type="ARBA" id="ARBA00022723"/>
    </source>
</evidence>
<dbReference type="GO" id="GO:0070813">
    <property type="term" value="P:hydrogen sulfide metabolic process"/>
    <property type="evidence" value="ECO:0007669"/>
    <property type="project" value="TreeGrafter"/>
</dbReference>
<dbReference type="GO" id="GO:0046872">
    <property type="term" value="F:metal ion binding"/>
    <property type="evidence" value="ECO:0007669"/>
    <property type="project" value="UniProtKB-KW"/>
</dbReference>
<dbReference type="SMART" id="SM00849">
    <property type="entry name" value="Lactamase_B"/>
    <property type="match status" value="1"/>
</dbReference>
<dbReference type="GO" id="GO:0050313">
    <property type="term" value="F:sulfur dioxygenase activity"/>
    <property type="evidence" value="ECO:0007669"/>
    <property type="project" value="InterPro"/>
</dbReference>
<dbReference type="Gene3D" id="3.90.190.10">
    <property type="entry name" value="Protein tyrosine phosphatase superfamily"/>
    <property type="match status" value="1"/>
</dbReference>
<gene>
    <name evidence="3" type="ORF">A7J57_10640</name>
</gene>
<accession>A0A176X211</accession>
<evidence type="ECO:0000313" key="3">
    <source>
        <dbReference type="EMBL" id="OAE40707.1"/>
    </source>
</evidence>
<proteinExistence type="predicted"/>
<dbReference type="PANTHER" id="PTHR43084">
    <property type="entry name" value="PERSULFIDE DIOXYGENASE ETHE1"/>
    <property type="match status" value="1"/>
</dbReference>
<name>A0A176X211_AGRTU</name>
<dbReference type="Proteomes" id="UP000077098">
    <property type="component" value="Unassembled WGS sequence"/>
</dbReference>
<dbReference type="SUPFAM" id="SSF56281">
    <property type="entry name" value="Metallo-hydrolase/oxidoreductase"/>
    <property type="match status" value="1"/>
</dbReference>
<dbReference type="NCBIfam" id="TIGR01244">
    <property type="entry name" value="TIGR01244 family sulfur transferase"/>
    <property type="match status" value="1"/>
</dbReference>
<dbReference type="Pfam" id="PF00753">
    <property type="entry name" value="Lactamase_B"/>
    <property type="match status" value="1"/>
</dbReference>
<evidence type="ECO:0000259" key="2">
    <source>
        <dbReference type="SMART" id="SM00849"/>
    </source>
</evidence>
<dbReference type="SUPFAM" id="SSF52799">
    <property type="entry name" value="(Phosphotyrosine protein) phosphatases II"/>
    <property type="match status" value="1"/>
</dbReference>